<keyword evidence="1" id="KW-0472">Membrane</keyword>
<accession>A0AAD8IQT1</accession>
<keyword evidence="1" id="KW-1133">Transmembrane helix</keyword>
<keyword evidence="1" id="KW-0812">Transmembrane</keyword>
<comment type="caution">
    <text evidence="2">The sequence shown here is derived from an EMBL/GenBank/DDBJ whole genome shotgun (WGS) entry which is preliminary data.</text>
</comment>
<dbReference type="AlphaFoldDB" id="A0AAD8IQT1"/>
<protein>
    <submittedName>
        <fullName evidence="2">Uncharacterized protein</fullName>
    </submittedName>
</protein>
<dbReference type="Proteomes" id="UP001237642">
    <property type="component" value="Unassembled WGS sequence"/>
</dbReference>
<evidence type="ECO:0000313" key="3">
    <source>
        <dbReference type="Proteomes" id="UP001237642"/>
    </source>
</evidence>
<name>A0AAD8IQT1_9APIA</name>
<reference evidence="2" key="2">
    <citation type="submission" date="2023-05" db="EMBL/GenBank/DDBJ databases">
        <authorList>
            <person name="Schelkunov M.I."/>
        </authorList>
    </citation>
    <scope>NUCLEOTIDE SEQUENCE</scope>
    <source>
        <strain evidence="2">Hsosn_3</strain>
        <tissue evidence="2">Leaf</tissue>
    </source>
</reference>
<evidence type="ECO:0000313" key="2">
    <source>
        <dbReference type="EMBL" id="KAK1388360.1"/>
    </source>
</evidence>
<evidence type="ECO:0000256" key="1">
    <source>
        <dbReference type="SAM" id="Phobius"/>
    </source>
</evidence>
<organism evidence="2 3">
    <name type="scientific">Heracleum sosnowskyi</name>
    <dbReference type="NCBI Taxonomy" id="360622"/>
    <lineage>
        <taxon>Eukaryota</taxon>
        <taxon>Viridiplantae</taxon>
        <taxon>Streptophyta</taxon>
        <taxon>Embryophyta</taxon>
        <taxon>Tracheophyta</taxon>
        <taxon>Spermatophyta</taxon>
        <taxon>Magnoliopsida</taxon>
        <taxon>eudicotyledons</taxon>
        <taxon>Gunneridae</taxon>
        <taxon>Pentapetalae</taxon>
        <taxon>asterids</taxon>
        <taxon>campanulids</taxon>
        <taxon>Apiales</taxon>
        <taxon>Apiaceae</taxon>
        <taxon>Apioideae</taxon>
        <taxon>apioid superclade</taxon>
        <taxon>Tordylieae</taxon>
        <taxon>Tordyliinae</taxon>
        <taxon>Heracleum</taxon>
    </lineage>
</organism>
<keyword evidence="3" id="KW-1185">Reference proteome</keyword>
<sequence>MRERKAAPEVKNTYTRTLNSFSTLIIEIFEYWVIYVYQVFWSSLVHKITGPAINGSVPRSLTNFFKHLILFFQTFFPNRLNEKNARMLISIHDIYKFGRPGFKTIPRKVKDAWDSKRDVLIQSGAFAIKQLSEAMSVKAESYKLSEGITQTNPGNGLYPGHHQSLDQHLLSNHPGLTYMTKSRSMSASPKQVNILFLSG</sequence>
<dbReference type="EMBL" id="JAUIZM010000004">
    <property type="protein sequence ID" value="KAK1388360.1"/>
    <property type="molecule type" value="Genomic_DNA"/>
</dbReference>
<proteinExistence type="predicted"/>
<feature type="transmembrane region" description="Helical" evidence="1">
    <location>
        <begin position="21"/>
        <end position="40"/>
    </location>
</feature>
<reference evidence="2" key="1">
    <citation type="submission" date="2023-02" db="EMBL/GenBank/DDBJ databases">
        <title>Genome of toxic invasive species Heracleum sosnowskyi carries increased number of genes despite the absence of recent whole-genome duplications.</title>
        <authorList>
            <person name="Schelkunov M."/>
            <person name="Shtratnikova V."/>
            <person name="Makarenko M."/>
            <person name="Klepikova A."/>
            <person name="Omelchenko D."/>
            <person name="Novikova G."/>
            <person name="Obukhova E."/>
            <person name="Bogdanov V."/>
            <person name="Penin A."/>
            <person name="Logacheva M."/>
        </authorList>
    </citation>
    <scope>NUCLEOTIDE SEQUENCE</scope>
    <source>
        <strain evidence="2">Hsosn_3</strain>
        <tissue evidence="2">Leaf</tissue>
    </source>
</reference>
<gene>
    <name evidence="2" type="ORF">POM88_016538</name>
</gene>